<dbReference type="Proteomes" id="UP000178914">
    <property type="component" value="Unassembled WGS sequence"/>
</dbReference>
<reference evidence="2 3" key="1">
    <citation type="journal article" date="2016" name="Nat. Commun.">
        <title>Thousands of microbial genomes shed light on interconnected biogeochemical processes in an aquifer system.</title>
        <authorList>
            <person name="Anantharaman K."/>
            <person name="Brown C.T."/>
            <person name="Hug L.A."/>
            <person name="Sharon I."/>
            <person name="Castelle C.J."/>
            <person name="Probst A.J."/>
            <person name="Thomas B.C."/>
            <person name="Singh A."/>
            <person name="Wilkins M.J."/>
            <person name="Karaoz U."/>
            <person name="Brodie E.L."/>
            <person name="Williams K.H."/>
            <person name="Hubbard S.S."/>
            <person name="Banfield J.F."/>
        </authorList>
    </citation>
    <scope>NUCLEOTIDE SEQUENCE [LARGE SCALE GENOMIC DNA]</scope>
</reference>
<dbReference type="PANTHER" id="PTHR33360:SF2">
    <property type="entry name" value="TRANSPOSASE FOR INSERTION SEQUENCE ELEMENT IS200"/>
    <property type="match status" value="1"/>
</dbReference>
<name>A0A1F7J960_9BACT</name>
<dbReference type="PANTHER" id="PTHR33360">
    <property type="entry name" value="TRANSPOSASE FOR INSERTION SEQUENCE ELEMENT IS200"/>
    <property type="match status" value="1"/>
</dbReference>
<organism evidence="2 3">
    <name type="scientific">Candidatus Roizmanbacteria bacterium RIFCSPLOWO2_01_FULL_42_14</name>
    <dbReference type="NCBI Taxonomy" id="1802068"/>
    <lineage>
        <taxon>Bacteria</taxon>
        <taxon>Candidatus Roizmaniibacteriota</taxon>
    </lineage>
</organism>
<feature type="domain" description="Transposase IS200-like" evidence="1">
    <location>
        <begin position="11"/>
        <end position="132"/>
    </location>
</feature>
<dbReference type="EMBL" id="MGAS01000012">
    <property type="protein sequence ID" value="OGK52147.1"/>
    <property type="molecule type" value="Genomic_DNA"/>
</dbReference>
<dbReference type="SMART" id="SM01321">
    <property type="entry name" value="Y1_Tnp"/>
    <property type="match status" value="1"/>
</dbReference>
<proteinExistence type="predicted"/>
<evidence type="ECO:0000313" key="2">
    <source>
        <dbReference type="EMBL" id="OGK52147.1"/>
    </source>
</evidence>
<dbReference type="Gene3D" id="3.30.70.1290">
    <property type="entry name" value="Transposase IS200-like"/>
    <property type="match status" value="1"/>
</dbReference>
<dbReference type="GO" id="GO:0003677">
    <property type="term" value="F:DNA binding"/>
    <property type="evidence" value="ECO:0007669"/>
    <property type="project" value="InterPro"/>
</dbReference>
<dbReference type="GO" id="GO:0004803">
    <property type="term" value="F:transposase activity"/>
    <property type="evidence" value="ECO:0007669"/>
    <property type="project" value="InterPro"/>
</dbReference>
<dbReference type="SUPFAM" id="SSF143422">
    <property type="entry name" value="Transposase IS200-like"/>
    <property type="match status" value="1"/>
</dbReference>
<accession>A0A1F7J960</accession>
<evidence type="ECO:0000313" key="3">
    <source>
        <dbReference type="Proteomes" id="UP000178914"/>
    </source>
</evidence>
<evidence type="ECO:0000259" key="1">
    <source>
        <dbReference type="SMART" id="SM01321"/>
    </source>
</evidence>
<sequence length="137" mass="16057">MKGLKSGAQTRYDLRYHFVWCPRYRKRVLEGEIAHRIEGMIKFAAQVNEWEIYELAVQIDHVHLYIGAAPKWSPSQMMRVIKGGTSKKIREVYPELDEVFWGTNATFWCDGYFVKSAGSVTDKVISEYVKRQKQSYK</sequence>
<dbReference type="GO" id="GO:0006313">
    <property type="term" value="P:DNA transposition"/>
    <property type="evidence" value="ECO:0007669"/>
    <property type="project" value="InterPro"/>
</dbReference>
<dbReference type="NCBIfam" id="NF033573">
    <property type="entry name" value="transpos_IS200"/>
    <property type="match status" value="1"/>
</dbReference>
<dbReference type="AlphaFoldDB" id="A0A1F7J960"/>
<protein>
    <recommendedName>
        <fullName evidence="1">Transposase IS200-like domain-containing protein</fullName>
    </recommendedName>
</protein>
<dbReference type="STRING" id="1802068.A3B02_02810"/>
<dbReference type="Pfam" id="PF01797">
    <property type="entry name" value="Y1_Tnp"/>
    <property type="match status" value="1"/>
</dbReference>
<comment type="caution">
    <text evidence="2">The sequence shown here is derived from an EMBL/GenBank/DDBJ whole genome shotgun (WGS) entry which is preliminary data.</text>
</comment>
<gene>
    <name evidence="2" type="ORF">A3B02_02810</name>
</gene>
<dbReference type="InterPro" id="IPR036515">
    <property type="entry name" value="Transposase_17_sf"/>
</dbReference>
<dbReference type="InterPro" id="IPR002686">
    <property type="entry name" value="Transposase_17"/>
</dbReference>